<dbReference type="Pfam" id="PF00439">
    <property type="entry name" value="Bromodomain"/>
    <property type="match status" value="1"/>
</dbReference>
<keyword evidence="9" id="KW-0804">Transcription</keyword>
<keyword evidence="4 12" id="KW-0863">Zinc-finger</keyword>
<evidence type="ECO:0000256" key="6">
    <source>
        <dbReference type="ARBA" id="ARBA00023015"/>
    </source>
</evidence>
<dbReference type="Gene3D" id="1.20.920.10">
    <property type="entry name" value="Bromodomain-like"/>
    <property type="match status" value="1"/>
</dbReference>
<dbReference type="AlphaFoldDB" id="A0A4Z2J3T5"/>
<keyword evidence="8 11" id="KW-0103">Bromodomain</keyword>
<dbReference type="InterPro" id="IPR013083">
    <property type="entry name" value="Znf_RING/FYVE/PHD"/>
</dbReference>
<evidence type="ECO:0000256" key="3">
    <source>
        <dbReference type="ARBA" id="ARBA00022723"/>
    </source>
</evidence>
<evidence type="ECO:0000313" key="16">
    <source>
        <dbReference type="EMBL" id="TNN84544.1"/>
    </source>
</evidence>
<evidence type="ECO:0000256" key="1">
    <source>
        <dbReference type="ARBA" id="ARBA00004123"/>
    </source>
</evidence>
<dbReference type="InterPro" id="IPR001965">
    <property type="entry name" value="Znf_PHD"/>
</dbReference>
<evidence type="ECO:0000256" key="12">
    <source>
        <dbReference type="PROSITE-ProRule" id="PRU00146"/>
    </source>
</evidence>
<evidence type="ECO:0000256" key="2">
    <source>
        <dbReference type="ARBA" id="ARBA00007444"/>
    </source>
</evidence>
<keyword evidence="10" id="KW-0539">Nucleus</keyword>
<comment type="subcellular location">
    <subcellularLocation>
        <location evidence="1">Nucleus</location>
    </subcellularLocation>
</comment>
<keyword evidence="17" id="KW-1185">Reference proteome</keyword>
<dbReference type="OrthoDB" id="8935598at2759"/>
<dbReference type="SUPFAM" id="SSF57903">
    <property type="entry name" value="FYVE/PHD zinc finger"/>
    <property type="match status" value="1"/>
</dbReference>
<dbReference type="GO" id="GO:0005634">
    <property type="term" value="C:nucleus"/>
    <property type="evidence" value="ECO:0007669"/>
    <property type="project" value="UniProtKB-SubCell"/>
</dbReference>
<keyword evidence="5" id="KW-0862">Zinc</keyword>
<dbReference type="FunFam" id="3.30.40.10:FF:000199">
    <property type="entry name" value="Bromodomain adjacent to zinc finger domain 2B"/>
    <property type="match status" value="1"/>
</dbReference>
<comment type="caution">
    <text evidence="16">The sequence shown here is derived from an EMBL/GenBank/DDBJ whole genome shotgun (WGS) entry which is preliminary data.</text>
</comment>
<dbReference type="SMART" id="SM00249">
    <property type="entry name" value="PHD"/>
    <property type="match status" value="1"/>
</dbReference>
<dbReference type="PROSITE" id="PS50016">
    <property type="entry name" value="ZF_PHD_2"/>
    <property type="match status" value="1"/>
</dbReference>
<sequence length="251" mass="28212">MRLWRKALGEVRSSAQLSLCLQQLQKSIAWERSIMKVHCQLCQKGDNEELLLLCDGCDKGCHTYCQKPKITTVPDGDWFCPTCVAKGSGQSLWSRKQQSRTAGGGKKGSEVKKNSKPSVVGELIKEEAASSNSVPKKGTKELKKRKGDESPPCSQARQGSPVHCVKKAKTTKDSNTNGLTMCRKVIKKPMDFFTIKEKLTNNQYLNLETFIVDVNLVFDNCEQFNEDDSEIGRAGHSMRTFFDKRWTELLE</sequence>
<dbReference type="PROSITE" id="PS50014">
    <property type="entry name" value="BROMODOMAIN_2"/>
    <property type="match status" value="1"/>
</dbReference>
<organism evidence="16 17">
    <name type="scientific">Liparis tanakae</name>
    <name type="common">Tanaka's snailfish</name>
    <dbReference type="NCBI Taxonomy" id="230148"/>
    <lineage>
        <taxon>Eukaryota</taxon>
        <taxon>Metazoa</taxon>
        <taxon>Chordata</taxon>
        <taxon>Craniata</taxon>
        <taxon>Vertebrata</taxon>
        <taxon>Euteleostomi</taxon>
        <taxon>Actinopterygii</taxon>
        <taxon>Neopterygii</taxon>
        <taxon>Teleostei</taxon>
        <taxon>Neoteleostei</taxon>
        <taxon>Acanthomorphata</taxon>
        <taxon>Eupercaria</taxon>
        <taxon>Perciformes</taxon>
        <taxon>Cottioidei</taxon>
        <taxon>Cottales</taxon>
        <taxon>Liparidae</taxon>
        <taxon>Liparis</taxon>
    </lineage>
</organism>
<accession>A0A4Z2J3T5</accession>
<evidence type="ECO:0000256" key="10">
    <source>
        <dbReference type="ARBA" id="ARBA00023242"/>
    </source>
</evidence>
<dbReference type="Proteomes" id="UP000314294">
    <property type="component" value="Unassembled WGS sequence"/>
</dbReference>
<keyword evidence="3" id="KW-0479">Metal-binding</keyword>
<dbReference type="InterPro" id="IPR036427">
    <property type="entry name" value="Bromodomain-like_sf"/>
</dbReference>
<dbReference type="GO" id="GO:0000785">
    <property type="term" value="C:chromatin"/>
    <property type="evidence" value="ECO:0007669"/>
    <property type="project" value="TreeGrafter"/>
</dbReference>
<dbReference type="SMART" id="SM00297">
    <property type="entry name" value="BROMO"/>
    <property type="match status" value="1"/>
</dbReference>
<protein>
    <submittedName>
        <fullName evidence="16">Bromodomain adjacent to zinc finger domain protein 2B</fullName>
    </submittedName>
</protein>
<evidence type="ECO:0000313" key="17">
    <source>
        <dbReference type="Proteomes" id="UP000314294"/>
    </source>
</evidence>
<dbReference type="InterPro" id="IPR011011">
    <property type="entry name" value="Znf_FYVE_PHD"/>
</dbReference>
<evidence type="ECO:0000259" key="14">
    <source>
        <dbReference type="PROSITE" id="PS50014"/>
    </source>
</evidence>
<feature type="region of interest" description="Disordered" evidence="13">
    <location>
        <begin position="94"/>
        <end position="172"/>
    </location>
</feature>
<dbReference type="PRINTS" id="PR00503">
    <property type="entry name" value="BROMODOMAIN"/>
</dbReference>
<keyword evidence="6" id="KW-0805">Transcription regulation</keyword>
<evidence type="ECO:0000256" key="5">
    <source>
        <dbReference type="ARBA" id="ARBA00022833"/>
    </source>
</evidence>
<gene>
    <name evidence="16" type="primary">BAZ2B_1</name>
    <name evidence="16" type="ORF">EYF80_005244</name>
</gene>
<dbReference type="Gene3D" id="3.30.40.10">
    <property type="entry name" value="Zinc/RING finger domain, C3HC4 (zinc finger)"/>
    <property type="match status" value="1"/>
</dbReference>
<dbReference type="PANTHER" id="PTHR45915">
    <property type="entry name" value="TRANSCRIPTION INTERMEDIARY FACTOR"/>
    <property type="match status" value="1"/>
</dbReference>
<evidence type="ECO:0000259" key="15">
    <source>
        <dbReference type="PROSITE" id="PS50016"/>
    </source>
</evidence>
<dbReference type="InterPro" id="IPR001487">
    <property type="entry name" value="Bromodomain"/>
</dbReference>
<dbReference type="InterPro" id="IPR019787">
    <property type="entry name" value="Znf_PHD-finger"/>
</dbReference>
<dbReference type="Pfam" id="PF00628">
    <property type="entry name" value="PHD"/>
    <property type="match status" value="1"/>
</dbReference>
<evidence type="ECO:0000256" key="8">
    <source>
        <dbReference type="ARBA" id="ARBA00023117"/>
    </source>
</evidence>
<feature type="compositionally biased region" description="Basic and acidic residues" evidence="13">
    <location>
        <begin position="138"/>
        <end position="149"/>
    </location>
</feature>
<comment type="similarity">
    <text evidence="2">Belongs to the WAL family.</text>
</comment>
<name>A0A4Z2J3T5_9TELE</name>
<evidence type="ECO:0000256" key="13">
    <source>
        <dbReference type="SAM" id="MobiDB-lite"/>
    </source>
</evidence>
<proteinExistence type="inferred from homology"/>
<evidence type="ECO:0000256" key="9">
    <source>
        <dbReference type="ARBA" id="ARBA00023163"/>
    </source>
</evidence>
<feature type="domain" description="Bromo" evidence="14">
    <location>
        <begin position="184"/>
        <end position="232"/>
    </location>
</feature>
<reference evidence="16 17" key="1">
    <citation type="submission" date="2019-03" db="EMBL/GenBank/DDBJ databases">
        <title>First draft genome of Liparis tanakae, snailfish: a comprehensive survey of snailfish specific genes.</title>
        <authorList>
            <person name="Kim W."/>
            <person name="Song I."/>
            <person name="Jeong J.-H."/>
            <person name="Kim D."/>
            <person name="Kim S."/>
            <person name="Ryu S."/>
            <person name="Song J.Y."/>
            <person name="Lee S.K."/>
        </authorList>
    </citation>
    <scope>NUCLEOTIDE SEQUENCE [LARGE SCALE GENOMIC DNA]</scope>
    <source>
        <tissue evidence="16">Muscle</tissue>
    </source>
</reference>
<evidence type="ECO:0000256" key="4">
    <source>
        <dbReference type="ARBA" id="ARBA00022771"/>
    </source>
</evidence>
<feature type="domain" description="PHD-type" evidence="15">
    <location>
        <begin position="36"/>
        <end position="86"/>
    </location>
</feature>
<evidence type="ECO:0000256" key="7">
    <source>
        <dbReference type="ARBA" id="ARBA00023054"/>
    </source>
</evidence>
<keyword evidence="7" id="KW-0175">Coiled coil</keyword>
<dbReference type="EMBL" id="SRLO01000026">
    <property type="protein sequence ID" value="TNN84544.1"/>
    <property type="molecule type" value="Genomic_DNA"/>
</dbReference>
<evidence type="ECO:0000256" key="11">
    <source>
        <dbReference type="PROSITE-ProRule" id="PRU00035"/>
    </source>
</evidence>
<dbReference type="SUPFAM" id="SSF47370">
    <property type="entry name" value="Bromodomain"/>
    <property type="match status" value="1"/>
</dbReference>
<dbReference type="PANTHER" id="PTHR45915:SF1">
    <property type="entry name" value="BROMODOMAIN ADJACENT TO ZINC FINGER DOMAIN PROTEIN 2B"/>
    <property type="match status" value="1"/>
</dbReference>
<dbReference type="CDD" id="cd15545">
    <property type="entry name" value="PHD_BAZ2A_like"/>
    <property type="match status" value="1"/>
</dbReference>
<dbReference type="GO" id="GO:0008270">
    <property type="term" value="F:zinc ion binding"/>
    <property type="evidence" value="ECO:0007669"/>
    <property type="project" value="UniProtKB-KW"/>
</dbReference>